<evidence type="ECO:0000313" key="3">
    <source>
        <dbReference type="WBParaSite" id="PSAMB.scaffold1010size37260.g10473.t1"/>
    </source>
</evidence>
<reference evidence="3" key="1">
    <citation type="submission" date="2022-11" db="UniProtKB">
        <authorList>
            <consortium name="WormBaseParasite"/>
        </authorList>
    </citation>
    <scope>IDENTIFICATION</scope>
</reference>
<organism evidence="2 3">
    <name type="scientific">Plectus sambesii</name>
    <dbReference type="NCBI Taxonomy" id="2011161"/>
    <lineage>
        <taxon>Eukaryota</taxon>
        <taxon>Metazoa</taxon>
        <taxon>Ecdysozoa</taxon>
        <taxon>Nematoda</taxon>
        <taxon>Chromadorea</taxon>
        <taxon>Plectida</taxon>
        <taxon>Plectina</taxon>
        <taxon>Plectoidea</taxon>
        <taxon>Plectidae</taxon>
        <taxon>Plectus</taxon>
    </lineage>
</organism>
<keyword evidence="2" id="KW-1185">Reference proteome</keyword>
<feature type="compositionally biased region" description="Low complexity" evidence="1">
    <location>
        <begin position="79"/>
        <end position="92"/>
    </location>
</feature>
<dbReference type="Proteomes" id="UP000887566">
    <property type="component" value="Unplaced"/>
</dbReference>
<dbReference type="WBParaSite" id="PSAMB.scaffold1010size37260.g10473.t1">
    <property type="protein sequence ID" value="PSAMB.scaffold1010size37260.g10473.t1"/>
    <property type="gene ID" value="PSAMB.scaffold1010size37260.g10473"/>
</dbReference>
<evidence type="ECO:0000256" key="1">
    <source>
        <dbReference type="SAM" id="MobiDB-lite"/>
    </source>
</evidence>
<accession>A0A914UGW2</accession>
<name>A0A914UGW2_9BILA</name>
<proteinExistence type="predicted"/>
<protein>
    <submittedName>
        <fullName evidence="3">Uncharacterized protein</fullName>
    </submittedName>
</protein>
<feature type="region of interest" description="Disordered" evidence="1">
    <location>
        <begin position="45"/>
        <end position="110"/>
    </location>
</feature>
<evidence type="ECO:0000313" key="2">
    <source>
        <dbReference type="Proteomes" id="UP000887566"/>
    </source>
</evidence>
<dbReference type="AlphaFoldDB" id="A0A914UGW2"/>
<sequence>MATVSGRLGRRTAPPTARCLLTTARRRRHHEAHLAVVKHWQLRPVRAQATSRPPVMRPPYLRGRRLPNGSPPSLVFAMTPLVTTVRRPTAPTARRRRALSPPPRTVSSER</sequence>